<dbReference type="EMBL" id="JBFTWV010000018">
    <property type="protein sequence ID" value="KAL2797532.1"/>
    <property type="molecule type" value="Genomic_DNA"/>
</dbReference>
<keyword evidence="3" id="KW-1185">Reference proteome</keyword>
<dbReference type="Gene3D" id="3.40.50.720">
    <property type="entry name" value="NAD(P)-binding Rossmann-like Domain"/>
    <property type="match status" value="1"/>
</dbReference>
<evidence type="ECO:0000256" key="1">
    <source>
        <dbReference type="ARBA" id="ARBA00006484"/>
    </source>
</evidence>
<dbReference type="SUPFAM" id="SSF51735">
    <property type="entry name" value="NAD(P)-binding Rossmann-fold domains"/>
    <property type="match status" value="1"/>
</dbReference>
<protein>
    <recommendedName>
        <fullName evidence="4">NAD(P)-binding protein</fullName>
    </recommendedName>
</protein>
<dbReference type="PANTHER" id="PTHR43544">
    <property type="entry name" value="SHORT-CHAIN DEHYDROGENASE/REDUCTASE"/>
    <property type="match status" value="1"/>
</dbReference>
<comment type="similarity">
    <text evidence="1">Belongs to the short-chain dehydrogenases/reductases (SDR) family.</text>
</comment>
<name>A0ABR4GEQ6_9EURO</name>
<sequence>MPQTTVLITGANRGIGRGLLERYLAKPHHTVIAANRDTEDPTSKEIPFLPRAEGTIVKVVKLDMTSPTEAAEAAKALTDQGIDHIDILIANAGVATVWPKLDEVKIEDIRLHFETNVCGFVRVYQAFLALLKAAREPRLVTIGSKYRNMIAYPNAAYAPTKLVQHWYTKTVAIQEPWLNAFPVDPGFVQTNIGNRAAGLLGIEKASITVDESASGVLGVIDASTKETHSGRLWKWTGEEEPW</sequence>
<evidence type="ECO:0008006" key="4">
    <source>
        <dbReference type="Google" id="ProtNLM"/>
    </source>
</evidence>
<dbReference type="PANTHER" id="PTHR43544:SF26">
    <property type="entry name" value="SHORT CHAIN DEHYDROGENASE_REDUCTASE FAMILY OXIDOREDUCTASE (JCVI)"/>
    <property type="match status" value="1"/>
</dbReference>
<dbReference type="Proteomes" id="UP001610563">
    <property type="component" value="Unassembled WGS sequence"/>
</dbReference>
<accession>A0ABR4GEQ6</accession>
<evidence type="ECO:0000313" key="3">
    <source>
        <dbReference type="Proteomes" id="UP001610563"/>
    </source>
</evidence>
<dbReference type="InterPro" id="IPR002347">
    <property type="entry name" value="SDR_fam"/>
</dbReference>
<dbReference type="PRINTS" id="PR00081">
    <property type="entry name" value="GDHRDH"/>
</dbReference>
<reference evidence="2 3" key="1">
    <citation type="submission" date="2024-07" db="EMBL/GenBank/DDBJ databases">
        <title>Section-level genome sequencing and comparative genomics of Aspergillus sections Usti and Cavernicolus.</title>
        <authorList>
            <consortium name="Lawrence Berkeley National Laboratory"/>
            <person name="Nybo J.L."/>
            <person name="Vesth T.C."/>
            <person name="Theobald S."/>
            <person name="Frisvad J.C."/>
            <person name="Larsen T.O."/>
            <person name="Kjaerboelling I."/>
            <person name="Rothschild-Mancinelli K."/>
            <person name="Lyhne E.K."/>
            <person name="Kogle M.E."/>
            <person name="Barry K."/>
            <person name="Clum A."/>
            <person name="Na H."/>
            <person name="Ledsgaard L."/>
            <person name="Lin J."/>
            <person name="Lipzen A."/>
            <person name="Kuo A."/>
            <person name="Riley R."/>
            <person name="Mondo S."/>
            <person name="Labutti K."/>
            <person name="Haridas S."/>
            <person name="Pangalinan J."/>
            <person name="Salamov A.A."/>
            <person name="Simmons B.A."/>
            <person name="Magnuson J.K."/>
            <person name="Chen J."/>
            <person name="Drula E."/>
            <person name="Henrissat B."/>
            <person name="Wiebenga A."/>
            <person name="Lubbers R.J."/>
            <person name="Gomes A.C."/>
            <person name="Makela M.R."/>
            <person name="Stajich J."/>
            <person name="Grigoriev I.V."/>
            <person name="Mortensen U.H."/>
            <person name="De Vries R.P."/>
            <person name="Baker S.E."/>
            <person name="Andersen M.R."/>
        </authorList>
    </citation>
    <scope>NUCLEOTIDE SEQUENCE [LARGE SCALE GENOMIC DNA]</scope>
    <source>
        <strain evidence="2 3">CBS 209.92</strain>
    </source>
</reference>
<organism evidence="2 3">
    <name type="scientific">Aspergillus keveii</name>
    <dbReference type="NCBI Taxonomy" id="714993"/>
    <lineage>
        <taxon>Eukaryota</taxon>
        <taxon>Fungi</taxon>
        <taxon>Dikarya</taxon>
        <taxon>Ascomycota</taxon>
        <taxon>Pezizomycotina</taxon>
        <taxon>Eurotiomycetes</taxon>
        <taxon>Eurotiomycetidae</taxon>
        <taxon>Eurotiales</taxon>
        <taxon>Aspergillaceae</taxon>
        <taxon>Aspergillus</taxon>
        <taxon>Aspergillus subgen. Nidulantes</taxon>
    </lineage>
</organism>
<dbReference type="Pfam" id="PF00106">
    <property type="entry name" value="adh_short"/>
    <property type="match status" value="1"/>
</dbReference>
<proteinExistence type="inferred from homology"/>
<dbReference type="InterPro" id="IPR036291">
    <property type="entry name" value="NAD(P)-bd_dom_sf"/>
</dbReference>
<evidence type="ECO:0000313" key="2">
    <source>
        <dbReference type="EMBL" id="KAL2797532.1"/>
    </source>
</evidence>
<comment type="caution">
    <text evidence="2">The sequence shown here is derived from an EMBL/GenBank/DDBJ whole genome shotgun (WGS) entry which is preliminary data.</text>
</comment>
<gene>
    <name evidence="2" type="ORF">BJX66DRAFT_348320</name>
</gene>
<dbReference type="InterPro" id="IPR051468">
    <property type="entry name" value="Fungal_SecMetab_SDRs"/>
</dbReference>